<proteinExistence type="predicted"/>
<evidence type="ECO:0000256" key="1">
    <source>
        <dbReference type="SAM" id="MobiDB-lite"/>
    </source>
</evidence>
<feature type="region of interest" description="Disordered" evidence="1">
    <location>
        <begin position="1"/>
        <end position="33"/>
    </location>
</feature>
<dbReference type="Pfam" id="PF00651">
    <property type="entry name" value="BTB"/>
    <property type="match status" value="1"/>
</dbReference>
<dbReference type="PROSITE" id="PS50097">
    <property type="entry name" value="BTB"/>
    <property type="match status" value="1"/>
</dbReference>
<dbReference type="CDD" id="cd18186">
    <property type="entry name" value="BTB_POZ_ZBTB_KLHL-like"/>
    <property type="match status" value="1"/>
</dbReference>
<dbReference type="InterPro" id="IPR011333">
    <property type="entry name" value="SKP1/BTB/POZ_sf"/>
</dbReference>
<dbReference type="EMBL" id="QGMI01000619">
    <property type="protein sequence ID" value="TVY38290.1"/>
    <property type="molecule type" value="Genomic_DNA"/>
</dbReference>
<protein>
    <recommendedName>
        <fullName evidence="2">BTB domain-containing protein</fullName>
    </recommendedName>
</protein>
<sequence length="298" mass="33412">MARQKQTSKPPQLSQASATSPASQPPQLTSANVAASATQSARVFSPSTQAVTPAIPRTPLGRTVFESPAQSKVLTPEVLGNEIVKLFVGNKRKEFTVHKKLLCDRADYFSKAFNGIFQEAQRGEMYLPEDDPDTVALLVDFLYRGTVPKAKLIAGGARPLEKLYYLADKLCLPELMDRSADELRSFGTISPFINSDDEINRKWTETHNGSKVRLLCVAEVAFRMRHYSGNPEKGDLYMTLCDTCPDFFCDLFKFQTKYGNRLEETRHLSTWKAKLDSLDPCVFHCHEENAPCYLKGFV</sequence>
<dbReference type="PANTHER" id="PTHR47843:SF7">
    <property type="entry name" value="BTB DOMAIN-CONTAINING PROTEIN"/>
    <property type="match status" value="1"/>
</dbReference>
<feature type="domain" description="BTB" evidence="2">
    <location>
        <begin position="82"/>
        <end position="151"/>
    </location>
</feature>
<accession>A0A8H8RQ53</accession>
<evidence type="ECO:0000313" key="3">
    <source>
        <dbReference type="EMBL" id="TVY38290.1"/>
    </source>
</evidence>
<dbReference type="SUPFAM" id="SSF54695">
    <property type="entry name" value="POZ domain"/>
    <property type="match status" value="1"/>
</dbReference>
<dbReference type="Gene3D" id="3.30.710.10">
    <property type="entry name" value="Potassium Channel Kv1.1, Chain A"/>
    <property type="match status" value="1"/>
</dbReference>
<organism evidence="3 4">
    <name type="scientific">Lachnellula occidentalis</name>
    <dbReference type="NCBI Taxonomy" id="215460"/>
    <lineage>
        <taxon>Eukaryota</taxon>
        <taxon>Fungi</taxon>
        <taxon>Dikarya</taxon>
        <taxon>Ascomycota</taxon>
        <taxon>Pezizomycotina</taxon>
        <taxon>Leotiomycetes</taxon>
        <taxon>Helotiales</taxon>
        <taxon>Lachnaceae</taxon>
        <taxon>Lachnellula</taxon>
    </lineage>
</organism>
<dbReference type="OrthoDB" id="6359816at2759"/>
<name>A0A8H8RQ53_9HELO</name>
<dbReference type="AlphaFoldDB" id="A0A8H8RQ53"/>
<evidence type="ECO:0000313" key="4">
    <source>
        <dbReference type="Proteomes" id="UP000443090"/>
    </source>
</evidence>
<keyword evidence="4" id="KW-1185">Reference proteome</keyword>
<reference evidence="3 4" key="1">
    <citation type="submission" date="2018-05" db="EMBL/GenBank/DDBJ databases">
        <title>Genome sequencing and assembly of the regulated plant pathogen Lachnellula willkommii and related sister species for the development of diagnostic species identification markers.</title>
        <authorList>
            <person name="Giroux E."/>
            <person name="Bilodeau G."/>
        </authorList>
    </citation>
    <scope>NUCLEOTIDE SEQUENCE [LARGE SCALE GENOMIC DNA]</scope>
    <source>
        <strain evidence="3 4">CBS 160.35</strain>
    </source>
</reference>
<dbReference type="PANTHER" id="PTHR47843">
    <property type="entry name" value="BTB DOMAIN-CONTAINING PROTEIN-RELATED"/>
    <property type="match status" value="1"/>
</dbReference>
<feature type="compositionally biased region" description="Low complexity" evidence="1">
    <location>
        <begin position="10"/>
        <end position="28"/>
    </location>
</feature>
<dbReference type="InterPro" id="IPR000210">
    <property type="entry name" value="BTB/POZ_dom"/>
</dbReference>
<evidence type="ECO:0000259" key="2">
    <source>
        <dbReference type="PROSITE" id="PS50097"/>
    </source>
</evidence>
<dbReference type="SMART" id="SM00225">
    <property type="entry name" value="BTB"/>
    <property type="match status" value="1"/>
</dbReference>
<gene>
    <name evidence="3" type="ORF">LOCC1_G007942</name>
</gene>
<comment type="caution">
    <text evidence="3">The sequence shown here is derived from an EMBL/GenBank/DDBJ whole genome shotgun (WGS) entry which is preliminary data.</text>
</comment>
<dbReference type="Proteomes" id="UP000443090">
    <property type="component" value="Unassembled WGS sequence"/>
</dbReference>